<evidence type="ECO:0000256" key="1">
    <source>
        <dbReference type="SAM" id="Phobius"/>
    </source>
</evidence>
<evidence type="ECO:0000313" key="2">
    <source>
        <dbReference type="EMBL" id="PVY43277.1"/>
    </source>
</evidence>
<evidence type="ECO:0000313" key="3">
    <source>
        <dbReference type="Proteomes" id="UP000245466"/>
    </source>
</evidence>
<keyword evidence="1" id="KW-1133">Transmembrane helix</keyword>
<feature type="transmembrane region" description="Helical" evidence="1">
    <location>
        <begin position="18"/>
        <end position="39"/>
    </location>
</feature>
<feature type="transmembrane region" description="Helical" evidence="1">
    <location>
        <begin position="45"/>
        <end position="63"/>
    </location>
</feature>
<dbReference type="Proteomes" id="UP000245466">
    <property type="component" value="Unassembled WGS sequence"/>
</dbReference>
<dbReference type="RefSeq" id="WP_116542288.1">
    <property type="nucleotide sequence ID" value="NZ_QEKI01000002.1"/>
</dbReference>
<accession>A0A2U1B435</accession>
<protein>
    <submittedName>
        <fullName evidence="2">Uncharacterized protein</fullName>
    </submittedName>
</protein>
<reference evidence="2 3" key="1">
    <citation type="submission" date="2018-04" db="EMBL/GenBank/DDBJ databases">
        <title>Genomic Encyclopedia of Type Strains, Phase IV (KMG-IV): sequencing the most valuable type-strain genomes for metagenomic binning, comparative biology and taxonomic classification.</title>
        <authorList>
            <person name="Goeker M."/>
        </authorList>
    </citation>
    <scope>NUCLEOTIDE SEQUENCE [LARGE SCALE GENOMIC DNA]</scope>
    <source>
        <strain evidence="2 3">DSM 100231</strain>
    </source>
</reference>
<comment type="caution">
    <text evidence="2">The sequence shown here is derived from an EMBL/GenBank/DDBJ whole genome shotgun (WGS) entry which is preliminary data.</text>
</comment>
<dbReference type="OrthoDB" id="852315at2"/>
<keyword evidence="1" id="KW-0472">Membrane</keyword>
<keyword evidence="1" id="KW-0812">Transmembrane</keyword>
<dbReference type="AlphaFoldDB" id="A0A2U1B435"/>
<gene>
    <name evidence="2" type="ORF">C8E01_102456</name>
</gene>
<keyword evidence="3" id="KW-1185">Reference proteome</keyword>
<organism evidence="2 3">
    <name type="scientific">Pontibacter virosus</name>
    <dbReference type="NCBI Taxonomy" id="1765052"/>
    <lineage>
        <taxon>Bacteria</taxon>
        <taxon>Pseudomonadati</taxon>
        <taxon>Bacteroidota</taxon>
        <taxon>Cytophagia</taxon>
        <taxon>Cytophagales</taxon>
        <taxon>Hymenobacteraceae</taxon>
        <taxon>Pontibacter</taxon>
    </lineage>
</organism>
<sequence length="166" mass="18250">MYISLYTARQLRKIKDRLLWLGLFMASGGGSALLFNLVLLEEARWLWGMAATGIILAGLYLIALGTGKILLKSAFVAISPDKISYRLNFYSKEHCLSWSGVAAVQFSDNCVLFDLQSGHQKSLLLSGIESHNMASQVVLGLQLAALDRNITVNGVRFNVPRPMTGM</sequence>
<dbReference type="EMBL" id="QEKI01000002">
    <property type="protein sequence ID" value="PVY43277.1"/>
    <property type="molecule type" value="Genomic_DNA"/>
</dbReference>
<proteinExistence type="predicted"/>
<name>A0A2U1B435_9BACT</name>